<dbReference type="Pfam" id="PF20373">
    <property type="entry name" value="DUF6668"/>
    <property type="match status" value="1"/>
</dbReference>
<sequence>MLPVAEEPLVVAKSGQMAPAVWLVAAHGGAGATSLSHAWEPMGDAGQQWPAADEHPWCVVVCRSTKTGLEKAHQAVLQAWADRTGGCEVLGVVVVADAPGKLPKSLARKIAVIEEIVEIWHVPYLTELRLAEAEELASWQPGAAASERRRMTTKRAVPATEKVPAVLAAVAEEVFSSAMAAHKAQSPTNKEK</sequence>
<dbReference type="Proteomes" id="UP000589552">
    <property type="component" value="Unassembled WGS sequence"/>
</dbReference>
<dbReference type="AlphaFoldDB" id="A0A7X9SY39"/>
<protein>
    <submittedName>
        <fullName evidence="1">Uncharacterized protein</fullName>
    </submittedName>
</protein>
<accession>A0A7X9SY39</accession>
<organism evidence="1 2">
    <name type="scientific">Corynebacterium xerosis</name>
    <dbReference type="NCBI Taxonomy" id="1725"/>
    <lineage>
        <taxon>Bacteria</taxon>
        <taxon>Bacillati</taxon>
        <taxon>Actinomycetota</taxon>
        <taxon>Actinomycetes</taxon>
        <taxon>Mycobacteriales</taxon>
        <taxon>Corynebacteriaceae</taxon>
        <taxon>Corynebacterium</taxon>
    </lineage>
</organism>
<evidence type="ECO:0000313" key="2">
    <source>
        <dbReference type="Proteomes" id="UP000589552"/>
    </source>
</evidence>
<gene>
    <name evidence="1" type="ORF">HF852_10190</name>
</gene>
<dbReference type="RefSeq" id="WP_168938168.1">
    <property type="nucleotide sequence ID" value="NZ_JABAGA010000006.1"/>
</dbReference>
<dbReference type="EMBL" id="JABAGA010000006">
    <property type="protein sequence ID" value="NMF09958.1"/>
    <property type="molecule type" value="Genomic_DNA"/>
</dbReference>
<proteinExistence type="predicted"/>
<name>A0A7X9SY39_9CORY</name>
<reference evidence="1 2" key="1">
    <citation type="submission" date="2020-04" db="EMBL/GenBank/DDBJ databases">
        <authorList>
            <person name="Hitch T.C.A."/>
            <person name="Wylensek D."/>
            <person name="Clavel T."/>
        </authorList>
    </citation>
    <scope>NUCLEOTIDE SEQUENCE [LARGE SCALE GENOMIC DNA]</scope>
    <source>
        <strain evidence="1 2">BL-383-APC-2I</strain>
    </source>
</reference>
<evidence type="ECO:0000313" key="1">
    <source>
        <dbReference type="EMBL" id="NMF09958.1"/>
    </source>
</evidence>
<dbReference type="InterPro" id="IPR046609">
    <property type="entry name" value="DUF6668"/>
</dbReference>
<comment type="caution">
    <text evidence="1">The sequence shown here is derived from an EMBL/GenBank/DDBJ whole genome shotgun (WGS) entry which is preliminary data.</text>
</comment>